<dbReference type="AlphaFoldDB" id="A0A224YNQ7"/>
<feature type="chain" id="PRO_5013098672" evidence="1">
    <location>
        <begin position="24"/>
        <end position="287"/>
    </location>
</feature>
<feature type="signal peptide" evidence="1">
    <location>
        <begin position="1"/>
        <end position="23"/>
    </location>
</feature>
<accession>A0A224YNQ7</accession>
<reference evidence="2" key="1">
    <citation type="journal article" date="2017" name="Parasit. Vectors">
        <title>Sialotranscriptomics of Rhipicephalus zambeziensis reveals intricate expression profiles of secretory proteins and suggests tight temporal transcriptional regulation during blood-feeding.</title>
        <authorList>
            <person name="de Castro M.H."/>
            <person name="de Klerk D."/>
            <person name="Pienaar R."/>
            <person name="Rees D.J.G."/>
            <person name="Mans B.J."/>
        </authorList>
    </citation>
    <scope>NUCLEOTIDE SEQUENCE</scope>
    <source>
        <tissue evidence="2">Salivary glands</tissue>
    </source>
</reference>
<keyword evidence="1" id="KW-0732">Signal</keyword>
<sequence length="287" mass="32962">MPGILKNTAVLLVVFAAAKWYNAVGGVAAIQNGEGAVKELAARTSDGTEQVQVPNIAEATKSAEENLFRKFWQNHNKTWTVRATGGQYDCRHQEVQSINYTAIELKVYFKAGEHFVDRERFWTFGENGTLELISSWFEQRLRVLYRNCNDTCLVVATEDWERPFGNKSLEEHCDNDVRYDDTAVNISRPEDTQEDYGETTEESKELPEIPQEIKKLYRSKNITRNGRTQEYYSCVPFQWLIVADQNKDDVPSDCEEEYVKAIQDSHRIDMQLYSNETCLTTVARGSL</sequence>
<name>A0A224YNQ7_9ACAR</name>
<dbReference type="EMBL" id="GFPF01004314">
    <property type="protein sequence ID" value="MAA15460.1"/>
    <property type="molecule type" value="Transcribed_RNA"/>
</dbReference>
<organism evidence="2">
    <name type="scientific">Rhipicephalus zambeziensis</name>
    <dbReference type="NCBI Taxonomy" id="60191"/>
    <lineage>
        <taxon>Eukaryota</taxon>
        <taxon>Metazoa</taxon>
        <taxon>Ecdysozoa</taxon>
        <taxon>Arthropoda</taxon>
        <taxon>Chelicerata</taxon>
        <taxon>Arachnida</taxon>
        <taxon>Acari</taxon>
        <taxon>Parasitiformes</taxon>
        <taxon>Ixodida</taxon>
        <taxon>Ixodoidea</taxon>
        <taxon>Ixodidae</taxon>
        <taxon>Rhipicephalinae</taxon>
        <taxon>Rhipicephalus</taxon>
        <taxon>Rhipicephalus</taxon>
    </lineage>
</organism>
<evidence type="ECO:0000256" key="1">
    <source>
        <dbReference type="SAM" id="SignalP"/>
    </source>
</evidence>
<proteinExistence type="predicted"/>
<evidence type="ECO:0000313" key="2">
    <source>
        <dbReference type="EMBL" id="MAA15460.1"/>
    </source>
</evidence>
<protein>
    <submittedName>
        <fullName evidence="2">Lipocalin</fullName>
    </submittedName>
</protein>